<comment type="caution">
    <text evidence="7">The sequence shown here is derived from an EMBL/GenBank/DDBJ whole genome shotgun (WGS) entry which is preliminary data.</text>
</comment>
<evidence type="ECO:0000256" key="6">
    <source>
        <dbReference type="ARBA" id="ARBA00023136"/>
    </source>
</evidence>
<dbReference type="PANTHER" id="PTHR33567:SF3">
    <property type="entry name" value="CHROMATE ION TRANSPORTER (EUROFUNG)"/>
    <property type="match status" value="1"/>
</dbReference>
<dbReference type="PANTHER" id="PTHR33567">
    <property type="entry name" value="CHROMATE ION TRANSPORTER (EUROFUNG)"/>
    <property type="match status" value="1"/>
</dbReference>
<dbReference type="InterPro" id="IPR003370">
    <property type="entry name" value="Chromate_transpt"/>
</dbReference>
<evidence type="ECO:0000313" key="8">
    <source>
        <dbReference type="Proteomes" id="UP001548713"/>
    </source>
</evidence>
<keyword evidence="4" id="KW-0812">Transmembrane</keyword>
<evidence type="ECO:0000256" key="1">
    <source>
        <dbReference type="ARBA" id="ARBA00004651"/>
    </source>
</evidence>
<evidence type="ECO:0000313" key="7">
    <source>
        <dbReference type="EMBL" id="MET1755911.1"/>
    </source>
</evidence>
<comment type="subcellular location">
    <subcellularLocation>
        <location evidence="1">Cell membrane</location>
        <topology evidence="1">Multi-pass membrane protein</topology>
    </subcellularLocation>
</comment>
<proteinExistence type="inferred from homology"/>
<dbReference type="Proteomes" id="UP001548713">
    <property type="component" value="Unassembled WGS sequence"/>
</dbReference>
<gene>
    <name evidence="7" type="ORF">ABVV53_10625</name>
</gene>
<comment type="similarity">
    <text evidence="2">Belongs to the chromate ion transporter (CHR) (TC 2.A.51) family.</text>
</comment>
<keyword evidence="3" id="KW-1003">Cell membrane</keyword>
<keyword evidence="6" id="KW-0472">Membrane</keyword>
<evidence type="ECO:0000256" key="3">
    <source>
        <dbReference type="ARBA" id="ARBA00022475"/>
    </source>
</evidence>
<reference evidence="7 8" key="1">
    <citation type="submission" date="2024-07" db="EMBL/GenBank/DDBJ databases">
        <title>Novosphingobium kalidii RD2P27.</title>
        <authorList>
            <person name="Sun J.-Q."/>
        </authorList>
    </citation>
    <scope>NUCLEOTIDE SEQUENCE [LARGE SCALE GENOMIC DNA]</scope>
    <source>
        <strain evidence="7 8">RD2P27</strain>
    </source>
</reference>
<evidence type="ECO:0000256" key="5">
    <source>
        <dbReference type="ARBA" id="ARBA00022989"/>
    </source>
</evidence>
<keyword evidence="8" id="KW-1185">Reference proteome</keyword>
<name>A0ABV2D218_9SPHN</name>
<evidence type="ECO:0000256" key="2">
    <source>
        <dbReference type="ARBA" id="ARBA00005262"/>
    </source>
</evidence>
<accession>A0ABV2D218</accession>
<dbReference type="RefSeq" id="WP_353984401.1">
    <property type="nucleotide sequence ID" value="NZ_JBEWLY010000014.1"/>
</dbReference>
<dbReference type="EMBL" id="JBEWLY010000014">
    <property type="protein sequence ID" value="MET1755911.1"/>
    <property type="molecule type" value="Genomic_DNA"/>
</dbReference>
<dbReference type="Pfam" id="PF02417">
    <property type="entry name" value="Chromate_transp"/>
    <property type="match status" value="1"/>
</dbReference>
<keyword evidence="5" id="KW-1133">Transmembrane helix</keyword>
<evidence type="ECO:0000256" key="4">
    <source>
        <dbReference type="ARBA" id="ARBA00022692"/>
    </source>
</evidence>
<protein>
    <submittedName>
        <fullName evidence="7">Chromate transporter</fullName>
    </submittedName>
</protein>
<sequence>MTVRPTMTSRVSRRAGLLCLATFGVLLVGLPVATWSNDAHELDLFDAFYRAGALVFGGGHVVLPLLEAEVVAPGWISENAFVAGCGAAQAVPGPLFTCASYLGAVSERPRAERCHRRCDRAGRHLSARLSDAAWSAALLDCLRGTQWAPAALAGTNAAVVGILANAFLDPVWPSAIGAPSDVVIAAAGFVALSFAKIPTWAVVAGVSVASTLHALI</sequence>
<organism evidence="7 8">
    <name type="scientific">Novosphingobium kalidii</name>
    <dbReference type="NCBI Taxonomy" id="3230299"/>
    <lineage>
        <taxon>Bacteria</taxon>
        <taxon>Pseudomonadati</taxon>
        <taxon>Pseudomonadota</taxon>
        <taxon>Alphaproteobacteria</taxon>
        <taxon>Sphingomonadales</taxon>
        <taxon>Sphingomonadaceae</taxon>
        <taxon>Novosphingobium</taxon>
    </lineage>
</organism>